<feature type="region of interest" description="Disordered" evidence="1">
    <location>
        <begin position="1"/>
        <end position="38"/>
    </location>
</feature>
<organism evidence="2 3">
    <name type="scientific">Penicillium camemberti (strain FM 013)</name>
    <dbReference type="NCBI Taxonomy" id="1429867"/>
    <lineage>
        <taxon>Eukaryota</taxon>
        <taxon>Fungi</taxon>
        <taxon>Dikarya</taxon>
        <taxon>Ascomycota</taxon>
        <taxon>Pezizomycotina</taxon>
        <taxon>Eurotiomycetes</taxon>
        <taxon>Eurotiomycetidae</taxon>
        <taxon>Eurotiales</taxon>
        <taxon>Aspergillaceae</taxon>
        <taxon>Penicillium</taxon>
    </lineage>
</organism>
<evidence type="ECO:0000313" key="2">
    <source>
        <dbReference type="EMBL" id="CRL18626.1"/>
    </source>
</evidence>
<dbReference type="Proteomes" id="UP000053732">
    <property type="component" value="Unassembled WGS sequence"/>
</dbReference>
<evidence type="ECO:0000313" key="3">
    <source>
        <dbReference type="Proteomes" id="UP000053732"/>
    </source>
</evidence>
<sequence length="60" mass="6359">MRGLQVGTSAIRTGNIPSCESMEHSVSVQRDTVDSPPSGLRSLVYDAIGLMPLTVRPTSS</sequence>
<feature type="compositionally biased region" description="Polar residues" evidence="1">
    <location>
        <begin position="1"/>
        <end position="30"/>
    </location>
</feature>
<accession>A0A0G4NX47</accession>
<proteinExistence type="predicted"/>
<name>A0A0G4NX47_PENC3</name>
<dbReference type="AlphaFoldDB" id="A0A0G4NX47"/>
<dbReference type="EMBL" id="HG793135">
    <property type="protein sequence ID" value="CRL18626.1"/>
    <property type="molecule type" value="Genomic_DNA"/>
</dbReference>
<reference evidence="2 3" key="1">
    <citation type="journal article" date="2014" name="Nat. Commun.">
        <title>Multiple recent horizontal transfers of a large genomic region in cheese making fungi.</title>
        <authorList>
            <person name="Cheeseman K."/>
            <person name="Ropars J."/>
            <person name="Renault P."/>
            <person name="Dupont J."/>
            <person name="Gouzy J."/>
            <person name="Branca A."/>
            <person name="Abraham A.L."/>
            <person name="Ceppi M."/>
            <person name="Conseiller E."/>
            <person name="Debuchy R."/>
            <person name="Malagnac F."/>
            <person name="Goarin A."/>
            <person name="Silar P."/>
            <person name="Lacoste S."/>
            <person name="Sallet E."/>
            <person name="Bensimon A."/>
            <person name="Giraud T."/>
            <person name="Brygoo Y."/>
        </authorList>
    </citation>
    <scope>NUCLEOTIDE SEQUENCE [LARGE SCALE GENOMIC DNA]</scope>
    <source>
        <strain evidence="3">FM 013</strain>
    </source>
</reference>
<gene>
    <name evidence="2" type="ORF">PCAMFM013_S002g000496</name>
</gene>
<keyword evidence="3" id="KW-1185">Reference proteome</keyword>
<protein>
    <submittedName>
        <fullName evidence="2">Str. FM013</fullName>
    </submittedName>
</protein>
<evidence type="ECO:0000256" key="1">
    <source>
        <dbReference type="SAM" id="MobiDB-lite"/>
    </source>
</evidence>